<dbReference type="RefSeq" id="WP_265165177.1">
    <property type="nucleotide sequence ID" value="NZ_CP069620.1"/>
</dbReference>
<name>A0ABY6NVM9_9FLAO</name>
<gene>
    <name evidence="1" type="ORF">JRG66_06950</name>
</gene>
<dbReference type="EMBL" id="CP069620">
    <property type="protein sequence ID" value="UZH56583.1"/>
    <property type="molecule type" value="Genomic_DNA"/>
</dbReference>
<dbReference type="InterPro" id="IPR020018">
    <property type="entry name" value="Motility-assoc_lipoprot_GldH"/>
</dbReference>
<sequence length="165" mass="19347">MDKRPAFLLFLGLLLFASCDEKRVFDRYESIPDGEWQRDSVIGFRFEAPDTLKQYNLFINLRNNSKYNFSNIYLITELNFPNGKVISDTLQYEMAAPSGEWLGTGFGDVKESRLWYKENFRFNETGEYLVTVQQAMRRRDSIQGIKNLEGVTEVGFRIEDIKQQQ</sequence>
<dbReference type="Pfam" id="PF14109">
    <property type="entry name" value="GldH_lipo"/>
    <property type="match status" value="1"/>
</dbReference>
<reference evidence="1" key="1">
    <citation type="submission" date="2021-02" db="EMBL/GenBank/DDBJ databases">
        <title>Salinimicrobium sp. nov. isolated from seawater in Tongyeong, Republic of Korea.</title>
        <authorList>
            <person name="Lee S.-J."/>
        </authorList>
    </citation>
    <scope>NUCLEOTIDE SEQUENCE</scope>
    <source>
        <strain evidence="1">HN-2-9-2</strain>
    </source>
</reference>
<keyword evidence="1" id="KW-0449">Lipoprotein</keyword>
<dbReference type="Proteomes" id="UP001163981">
    <property type="component" value="Chromosome"/>
</dbReference>
<dbReference type="PROSITE" id="PS51257">
    <property type="entry name" value="PROKAR_LIPOPROTEIN"/>
    <property type="match status" value="1"/>
</dbReference>
<accession>A0ABY6NVM9</accession>
<keyword evidence="2" id="KW-1185">Reference proteome</keyword>
<protein>
    <submittedName>
        <fullName evidence="1">Gliding motility lipoprotein GldH</fullName>
    </submittedName>
</protein>
<evidence type="ECO:0000313" key="2">
    <source>
        <dbReference type="Proteomes" id="UP001163981"/>
    </source>
</evidence>
<proteinExistence type="predicted"/>
<evidence type="ECO:0000313" key="1">
    <source>
        <dbReference type="EMBL" id="UZH56583.1"/>
    </source>
</evidence>
<organism evidence="1 2">
    <name type="scientific">Salinimicrobium tongyeongense</name>
    <dbReference type="NCBI Taxonomy" id="2809707"/>
    <lineage>
        <taxon>Bacteria</taxon>
        <taxon>Pseudomonadati</taxon>
        <taxon>Bacteroidota</taxon>
        <taxon>Flavobacteriia</taxon>
        <taxon>Flavobacteriales</taxon>
        <taxon>Flavobacteriaceae</taxon>
        <taxon>Salinimicrobium</taxon>
    </lineage>
</organism>
<dbReference type="NCBIfam" id="TIGR03511">
    <property type="entry name" value="GldH_lipo"/>
    <property type="match status" value="1"/>
</dbReference>